<evidence type="ECO:0000313" key="3">
    <source>
        <dbReference type="Proteomes" id="UP001362999"/>
    </source>
</evidence>
<evidence type="ECO:0000313" key="2">
    <source>
        <dbReference type="EMBL" id="KAK7036237.1"/>
    </source>
</evidence>
<sequence length="72" mass="7570">MRFISVFHALSALVVAAVAAPVEQSAGAVAIREPERLPVEENSDIFSTIDINGTHLNQNEVDPEAPAGCIVA</sequence>
<reference evidence="2 3" key="1">
    <citation type="journal article" date="2024" name="J Genomics">
        <title>Draft genome sequencing and assembly of Favolaschia claudopus CIRM-BRFM 2984 isolated from oak limbs.</title>
        <authorList>
            <person name="Navarro D."/>
            <person name="Drula E."/>
            <person name="Chaduli D."/>
            <person name="Cazenave R."/>
            <person name="Ahrendt S."/>
            <person name="Wang J."/>
            <person name="Lipzen A."/>
            <person name="Daum C."/>
            <person name="Barry K."/>
            <person name="Grigoriev I.V."/>
            <person name="Favel A."/>
            <person name="Rosso M.N."/>
            <person name="Martin F."/>
        </authorList>
    </citation>
    <scope>NUCLEOTIDE SEQUENCE [LARGE SCALE GENOMIC DNA]</scope>
    <source>
        <strain evidence="2 3">CIRM-BRFM 2984</strain>
    </source>
</reference>
<dbReference type="AlphaFoldDB" id="A0AAW0CD65"/>
<accession>A0AAW0CD65</accession>
<name>A0AAW0CD65_9AGAR</name>
<dbReference type="Proteomes" id="UP001362999">
    <property type="component" value="Unassembled WGS sequence"/>
</dbReference>
<comment type="caution">
    <text evidence="2">The sequence shown here is derived from an EMBL/GenBank/DDBJ whole genome shotgun (WGS) entry which is preliminary data.</text>
</comment>
<dbReference type="EMBL" id="JAWWNJ010000019">
    <property type="protein sequence ID" value="KAK7036237.1"/>
    <property type="molecule type" value="Genomic_DNA"/>
</dbReference>
<protein>
    <submittedName>
        <fullName evidence="2">Uncharacterized protein</fullName>
    </submittedName>
</protein>
<evidence type="ECO:0000256" key="1">
    <source>
        <dbReference type="SAM" id="SignalP"/>
    </source>
</evidence>
<organism evidence="2 3">
    <name type="scientific">Favolaschia claudopus</name>
    <dbReference type="NCBI Taxonomy" id="2862362"/>
    <lineage>
        <taxon>Eukaryota</taxon>
        <taxon>Fungi</taxon>
        <taxon>Dikarya</taxon>
        <taxon>Basidiomycota</taxon>
        <taxon>Agaricomycotina</taxon>
        <taxon>Agaricomycetes</taxon>
        <taxon>Agaricomycetidae</taxon>
        <taxon>Agaricales</taxon>
        <taxon>Marasmiineae</taxon>
        <taxon>Mycenaceae</taxon>
        <taxon>Favolaschia</taxon>
    </lineage>
</organism>
<feature type="signal peptide" evidence="1">
    <location>
        <begin position="1"/>
        <end position="19"/>
    </location>
</feature>
<feature type="chain" id="PRO_5043732139" evidence="1">
    <location>
        <begin position="20"/>
        <end position="72"/>
    </location>
</feature>
<keyword evidence="1" id="KW-0732">Signal</keyword>
<proteinExistence type="predicted"/>
<keyword evidence="3" id="KW-1185">Reference proteome</keyword>
<gene>
    <name evidence="2" type="ORF">R3P38DRAFT_2911105</name>
</gene>